<evidence type="ECO:0000256" key="1">
    <source>
        <dbReference type="ARBA" id="ARBA00010945"/>
    </source>
</evidence>
<dbReference type="GO" id="GO:0009432">
    <property type="term" value="P:SOS response"/>
    <property type="evidence" value="ECO:0007669"/>
    <property type="project" value="UniProtKB-KW"/>
</dbReference>
<keyword evidence="7" id="KW-0614">Plasmid</keyword>
<keyword evidence="5" id="KW-0742">SOS response</keyword>
<dbReference type="GO" id="GO:0003887">
    <property type="term" value="F:DNA-directed DNA polymerase activity"/>
    <property type="evidence" value="ECO:0007669"/>
    <property type="project" value="UniProtKB-EC"/>
</dbReference>
<proteinExistence type="inferred from homology"/>
<accession>A0A518XJW2</accession>
<dbReference type="GO" id="GO:0005829">
    <property type="term" value="C:cytosol"/>
    <property type="evidence" value="ECO:0007669"/>
    <property type="project" value="TreeGrafter"/>
</dbReference>
<name>A0A518XJW2_9GAMM</name>
<keyword evidence="7" id="KW-0548">Nucleotidyltransferase</keyword>
<dbReference type="Gene3D" id="1.10.150.20">
    <property type="entry name" value="5' to 3' exonuclease, C-terminal subdomain"/>
    <property type="match status" value="1"/>
</dbReference>
<dbReference type="InterPro" id="IPR036775">
    <property type="entry name" value="DNA_pol_Y-fam_lit_finger_sf"/>
</dbReference>
<evidence type="ECO:0000313" key="8">
    <source>
        <dbReference type="Proteomes" id="UP000319411"/>
    </source>
</evidence>
<dbReference type="EMBL" id="CP032704">
    <property type="protein sequence ID" value="QDY44467.1"/>
    <property type="molecule type" value="Genomic_DNA"/>
</dbReference>
<comment type="similarity">
    <text evidence="1">Belongs to the DNA polymerase type-Y family.</text>
</comment>
<dbReference type="EC" id="2.7.7.7" evidence="7"/>
<dbReference type="Proteomes" id="UP000319411">
    <property type="component" value="Plasmid unnamed2"/>
</dbReference>
<keyword evidence="7" id="KW-0808">Transferase</keyword>
<dbReference type="InterPro" id="IPR043502">
    <property type="entry name" value="DNA/RNA_pol_sf"/>
</dbReference>
<dbReference type="InterPro" id="IPR024728">
    <property type="entry name" value="PolY_HhH_motif"/>
</dbReference>
<evidence type="ECO:0000313" key="7">
    <source>
        <dbReference type="EMBL" id="QDY44467.1"/>
    </source>
</evidence>
<dbReference type="PANTHER" id="PTHR11076:SF34">
    <property type="entry name" value="PROTEIN UMUC"/>
    <property type="match status" value="1"/>
</dbReference>
<keyword evidence="2" id="KW-0227">DNA damage</keyword>
<dbReference type="GO" id="GO:0006281">
    <property type="term" value="P:DNA repair"/>
    <property type="evidence" value="ECO:0007669"/>
    <property type="project" value="UniProtKB-KW"/>
</dbReference>
<evidence type="ECO:0000256" key="5">
    <source>
        <dbReference type="ARBA" id="ARBA00023236"/>
    </source>
</evidence>
<dbReference type="Gene3D" id="3.30.1490.100">
    <property type="entry name" value="DNA polymerase, Y-family, little finger domain"/>
    <property type="match status" value="1"/>
</dbReference>
<dbReference type="Pfam" id="PF00817">
    <property type="entry name" value="IMS"/>
    <property type="match status" value="1"/>
</dbReference>
<dbReference type="PROSITE" id="PS50173">
    <property type="entry name" value="UMUC"/>
    <property type="match status" value="1"/>
</dbReference>
<dbReference type="CDD" id="cd01700">
    <property type="entry name" value="PolY_Pol_V_umuC"/>
    <property type="match status" value="1"/>
</dbReference>
<feature type="domain" description="UmuC" evidence="6">
    <location>
        <begin position="1"/>
        <end position="126"/>
    </location>
</feature>
<dbReference type="InterPro" id="IPR050116">
    <property type="entry name" value="DNA_polymerase-Y"/>
</dbReference>
<dbReference type="GO" id="GO:0003684">
    <property type="term" value="F:damaged DNA binding"/>
    <property type="evidence" value="ECO:0007669"/>
    <property type="project" value="InterPro"/>
</dbReference>
<gene>
    <name evidence="7" type="primary">umuC</name>
    <name evidence="7" type="ORF">D8B20_21115</name>
</gene>
<geneLocation type="plasmid" evidence="7 8">
    <name>unnamed2</name>
</geneLocation>
<dbReference type="GO" id="GO:0042276">
    <property type="term" value="P:error-prone translesion synthesis"/>
    <property type="evidence" value="ECO:0007669"/>
    <property type="project" value="TreeGrafter"/>
</dbReference>
<dbReference type="Pfam" id="PF11798">
    <property type="entry name" value="IMS_HHH"/>
    <property type="match status" value="1"/>
</dbReference>
<dbReference type="OrthoDB" id="9808813at2"/>
<keyword evidence="8" id="KW-1185">Reference proteome</keyword>
<evidence type="ECO:0000256" key="4">
    <source>
        <dbReference type="ARBA" id="ARBA00023204"/>
    </source>
</evidence>
<dbReference type="InterPro" id="IPR025188">
    <property type="entry name" value="DUF4113"/>
</dbReference>
<evidence type="ECO:0000256" key="3">
    <source>
        <dbReference type="ARBA" id="ARBA00023199"/>
    </source>
</evidence>
<dbReference type="InterPro" id="IPR017961">
    <property type="entry name" value="DNA_pol_Y-fam_little_finger"/>
</dbReference>
<keyword evidence="3" id="KW-0741">SOS mutagenesis</keyword>
<sequence>MLKVYSLNVAFHITYYLSQRVMTALEELTPRVEQYSIDEMFLDLTGINGCEDYEHFGRRLRTHVMNTTGLVIGVGMGPTKTLAKSAQWASKEWPQFRGVLALTPDNPKRTATLLENQPVEEIWGVGRRIGKRLNLMGIHNALQLARAHPALIRKNFNVVLERTVRELNGESCIPLEELPPAKQQICCSRSFGERITSKVAMQQALCLYATRAAEKLRGERQFCRRVSVFIRTSPHAVNEVFYGNSAGEKLSLPTQDTRDIIDVAMRSLDRIWLEGRRYMKAGIMLDDFTPDGVSQLNLFDDRQPRKNSVQLMKVLDGINQSGLGNVWFAGQGVNTEWNMKREMLSPAWTTRWSDIPVARVL</sequence>
<dbReference type="KEGG" id="pdis:D8B20_21115"/>
<protein>
    <submittedName>
        <fullName evidence="7">Translesion error-prone DNA polymerase V subunit UmuC</fullName>
        <ecNumber evidence="7">2.7.7.7</ecNumber>
    </submittedName>
</protein>
<evidence type="ECO:0000256" key="2">
    <source>
        <dbReference type="ARBA" id="ARBA00022763"/>
    </source>
</evidence>
<dbReference type="SUPFAM" id="SSF56672">
    <property type="entry name" value="DNA/RNA polymerases"/>
    <property type="match status" value="1"/>
</dbReference>
<keyword evidence="4" id="KW-0234">DNA repair</keyword>
<organism evidence="7 8">
    <name type="scientific">Candidatus Pantoea soli</name>
    <dbReference type="NCBI Taxonomy" id="3098669"/>
    <lineage>
        <taxon>Bacteria</taxon>
        <taxon>Pseudomonadati</taxon>
        <taxon>Pseudomonadota</taxon>
        <taxon>Gammaproteobacteria</taxon>
        <taxon>Enterobacterales</taxon>
        <taxon>Erwiniaceae</taxon>
        <taxon>Pantoea</taxon>
    </lineage>
</organism>
<dbReference type="Gene3D" id="3.30.70.270">
    <property type="match status" value="1"/>
</dbReference>
<evidence type="ECO:0000259" key="6">
    <source>
        <dbReference type="PROSITE" id="PS50173"/>
    </source>
</evidence>
<dbReference type="InterPro" id="IPR001126">
    <property type="entry name" value="UmuC"/>
</dbReference>
<dbReference type="Pfam" id="PF11799">
    <property type="entry name" value="IMS_C"/>
    <property type="match status" value="1"/>
</dbReference>
<dbReference type="AlphaFoldDB" id="A0A518XJW2"/>
<dbReference type="InterPro" id="IPR043128">
    <property type="entry name" value="Rev_trsase/Diguanyl_cyclase"/>
</dbReference>
<dbReference type="SUPFAM" id="SSF100879">
    <property type="entry name" value="Lesion bypass DNA polymerase (Y-family), little finger domain"/>
    <property type="match status" value="1"/>
</dbReference>
<reference evidence="7 8" key="1">
    <citation type="submission" date="2018-10" db="EMBL/GenBank/DDBJ databases">
        <title>Genome Sequencing of Pantoea dispersa DSM 32899.</title>
        <authorList>
            <person name="Nawrath M."/>
            <person name="Ottenheim C."/>
            <person name="Wilm A."/>
            <person name="Zimmermann W."/>
            <person name="Wu J.C."/>
        </authorList>
    </citation>
    <scope>NUCLEOTIDE SEQUENCE [LARGE SCALE GENOMIC DNA]</scope>
    <source>
        <strain evidence="7 8">DSM 32899</strain>
        <plasmid evidence="7 8">unnamed2</plasmid>
    </source>
</reference>
<dbReference type="NCBIfam" id="NF002955">
    <property type="entry name" value="PRK03609.1"/>
    <property type="match status" value="1"/>
</dbReference>
<dbReference type="Pfam" id="PF13438">
    <property type="entry name" value="DUF4113"/>
    <property type="match status" value="1"/>
</dbReference>
<dbReference type="PANTHER" id="PTHR11076">
    <property type="entry name" value="DNA REPAIR POLYMERASE UMUC / TRANSFERASE FAMILY MEMBER"/>
    <property type="match status" value="1"/>
</dbReference>